<reference evidence="2 3" key="2">
    <citation type="submission" date="2017-06" db="EMBL/GenBank/DDBJ databases">
        <authorList>
            <person name="Kim H.J."/>
            <person name="Triplett B.A."/>
        </authorList>
    </citation>
    <scope>NUCLEOTIDE SEQUENCE [LARGE SCALE GENOMIC DNA]</scope>
    <source>
        <strain evidence="2 3">BZC3</strain>
    </source>
</reference>
<reference evidence="2 3" key="1">
    <citation type="submission" date="2017-06" db="EMBL/GenBank/DDBJ databases">
        <title>Biodegradation of gentamicin by bacterial consortia AMQD4 in synthetic medium and raw gentamicin sewage.</title>
        <authorList>
            <person name="Chang H."/>
            <person name="Feng Y."/>
            <person name="Li Z."/>
            <person name="Xue J."/>
            <person name="Cheng D."/>
        </authorList>
    </citation>
    <scope>NUCLEOTIDE SEQUENCE [LARGE SCALE GENOMIC DNA]</scope>
    <source>
        <strain evidence="2 3">BZC3</strain>
    </source>
</reference>
<dbReference type="EMBL" id="CP021995">
    <property type="protein sequence ID" value="ASD25488.1"/>
    <property type="molecule type" value="Genomic_DNA"/>
</dbReference>
<dbReference type="AlphaFoldDB" id="A0A1Z3LTD6"/>
<dbReference type="SUPFAM" id="SSF52540">
    <property type="entry name" value="P-loop containing nucleoside triphosphate hydrolases"/>
    <property type="match status" value="1"/>
</dbReference>
<protein>
    <submittedName>
        <fullName evidence="2">Beta-1,4-mannanase</fullName>
    </submittedName>
</protein>
<dbReference type="Gene3D" id="3.40.50.300">
    <property type="entry name" value="P-loop containing nucleotide triphosphate hydrolases"/>
    <property type="match status" value="1"/>
</dbReference>
<sequence length="873" mass="96617">MPSPQALHFLTLVKNALPGTGDVDAAAEVVRGTLEAVLGADNPAWADLEEAKELLRQEFRITILRRNSILRDRAEWYRGPRPGDHHWPALKTYLTGPKGWDSDAVDAIDGASNEVVSLLENPAGQTFSCRGLVVGYVQSGKTANMAAVISKAVDRGYTLIIVLAGLTDKLRQQTQRRLEADIVNRHPNLWHKLTTTDIKGEFHTPAHGHLMGMKERAQIAVMKKNVAPLQRLLEVITKTPASDMRRLKVLLIDDECDQATVNSASREMDISAINEKIRLILKALPSVSYVGYTATPFANVLINPYADQSGDLDDMYPRDFITALPLPDGYFGTQKLFGRTPADPADPQPDEEGMDVIRDVTAEEEARLQAPSRKAQADFVVEMTDSLRQAILYFIASCAARRSRGQADEHMTMLVHTSSAILMHEKVAALIGEWLEAHGKSLVAGEGPVWTELEDVWNAERSRAPGAAAPETFAQISGFVADVVKVLQVPVENGASDDRIDYTGAPMTYIVVGGSILARGLTLEGLCVSYFLRTSNQYDTLLQMGRWFGYRHGYEDLPRLWMPQIMRVRFQSLAAIEAEIREDIGNYSRRPMVTPMDFAVRIRSIPGMAIVARSKMRHARRSSIGYWGRHLQTIRFAHRDRALLETNWKAAGQLLDAAQAAGQRDGTSTRPLFRDVPRNAVIRFFKDYTIHPTHQDLDRGLLLQFLEQDHPALKLWNVGVVTADGQPAEMDLGALGKVSTLRRSRLRGIDELADIKALMSKADIRFDVPKIPDEGDWETLKKARRDELGERPLLLLYPIERSSPARSGSASRVALDAEMDVMGVGLVIPLSKDHGGDFVSVELAPPSAEELEAMEQEDMDAVEAAGVEALVGV</sequence>
<dbReference type="InterPro" id="IPR018310">
    <property type="entry name" value="Put_endonuclease_Z1-dom"/>
</dbReference>
<organism evidence="2 3">
    <name type="scientific">Brevundimonas diminuta</name>
    <name type="common">Pseudomonas diminuta</name>
    <dbReference type="NCBI Taxonomy" id="293"/>
    <lineage>
        <taxon>Bacteria</taxon>
        <taxon>Pseudomonadati</taxon>
        <taxon>Pseudomonadota</taxon>
        <taxon>Alphaproteobacteria</taxon>
        <taxon>Caulobacterales</taxon>
        <taxon>Caulobacteraceae</taxon>
        <taxon>Brevundimonas</taxon>
    </lineage>
</organism>
<name>A0A1Z3LTD6_BREDI</name>
<feature type="domain" description="Putative endonuclease Z1" evidence="1">
    <location>
        <begin position="386"/>
        <end position="606"/>
    </location>
</feature>
<evidence type="ECO:0000259" key="1">
    <source>
        <dbReference type="Pfam" id="PF10593"/>
    </source>
</evidence>
<dbReference type="InterPro" id="IPR027417">
    <property type="entry name" value="P-loop_NTPase"/>
</dbReference>
<dbReference type="Pfam" id="PF10593">
    <property type="entry name" value="Z1"/>
    <property type="match status" value="1"/>
</dbReference>
<gene>
    <name evidence="2" type="ORF">CD943_00375</name>
</gene>
<proteinExistence type="predicted"/>
<dbReference type="Proteomes" id="UP000197024">
    <property type="component" value="Chromosome"/>
</dbReference>
<accession>A0A1Z3LTD6</accession>
<evidence type="ECO:0000313" key="3">
    <source>
        <dbReference type="Proteomes" id="UP000197024"/>
    </source>
</evidence>
<evidence type="ECO:0000313" key="2">
    <source>
        <dbReference type="EMBL" id="ASD25488.1"/>
    </source>
</evidence>